<dbReference type="STRING" id="46224.B4102_2527"/>
<dbReference type="FunFam" id="3.65.10.10:FF:000005">
    <property type="entry name" value="3-phosphoshikimate 1-carboxyvinyltransferase"/>
    <property type="match status" value="1"/>
</dbReference>
<dbReference type="PANTHER" id="PTHR21090:SF5">
    <property type="entry name" value="PENTAFUNCTIONAL AROM POLYPEPTIDE"/>
    <property type="match status" value="1"/>
</dbReference>
<dbReference type="Proteomes" id="UP000075666">
    <property type="component" value="Unassembled WGS sequence"/>
</dbReference>
<dbReference type="PATRIC" id="fig|46224.3.peg.1706"/>
<comment type="pathway">
    <text evidence="2 9">Metabolic intermediate biosynthesis; chorismate biosynthesis; chorismate from D-erythrose 4-phosphate and phosphoenolpyruvate: step 6/7.</text>
</comment>
<dbReference type="CDD" id="cd01556">
    <property type="entry name" value="EPSP_synthase"/>
    <property type="match status" value="1"/>
</dbReference>
<comment type="similarity">
    <text evidence="3 9">Belongs to the EPSP synthase family.</text>
</comment>
<keyword evidence="4 9" id="KW-0963">Cytoplasm</keyword>
<keyword evidence="12" id="KW-1185">Reference proteome</keyword>
<dbReference type="EMBL" id="LQYN01000025">
    <property type="protein sequence ID" value="KYD09261.1"/>
    <property type="molecule type" value="Genomic_DNA"/>
</dbReference>
<comment type="caution">
    <text evidence="9">Lacks conserved residue(s) required for the propagation of feature annotation.</text>
</comment>
<dbReference type="GO" id="GO:0005737">
    <property type="term" value="C:cytoplasm"/>
    <property type="evidence" value="ECO:0007669"/>
    <property type="project" value="UniProtKB-SubCell"/>
</dbReference>
<proteinExistence type="inferred from homology"/>
<feature type="binding site" evidence="9">
    <location>
        <position position="408"/>
    </location>
    <ligand>
        <name>phosphoenolpyruvate</name>
        <dbReference type="ChEBI" id="CHEBI:58702"/>
    </ligand>
</feature>
<reference evidence="11 12" key="1">
    <citation type="submission" date="2016-01" db="EMBL/GenBank/DDBJ databases">
        <title>Genome Sequences of Twelve Sporeforming Bacillus Species Isolated from Foods.</title>
        <authorList>
            <person name="Berendsen E.M."/>
            <person name="Wells-Bennik M.H."/>
            <person name="Krawcyk A.O."/>
            <person name="De Jong A."/>
            <person name="Holsappel S."/>
            <person name="Eijlander R.T."/>
            <person name="Kuipers O.P."/>
        </authorList>
    </citation>
    <scope>NUCLEOTIDE SEQUENCE [LARGE SCALE GENOMIC DNA]</scope>
    <source>
        <strain evidence="11 12">B4102</strain>
    </source>
</reference>
<gene>
    <name evidence="9" type="primary">aroA</name>
    <name evidence="11" type="ORF">B4102_2527</name>
</gene>
<dbReference type="PIRSF" id="PIRSF000505">
    <property type="entry name" value="EPSPS"/>
    <property type="match status" value="1"/>
</dbReference>
<dbReference type="InterPro" id="IPR001986">
    <property type="entry name" value="Enolpyruvate_Tfrase_dom"/>
</dbReference>
<evidence type="ECO:0000256" key="3">
    <source>
        <dbReference type="ARBA" id="ARBA00009948"/>
    </source>
</evidence>
<feature type="binding site" evidence="9">
    <location>
        <position position="335"/>
    </location>
    <ligand>
        <name>3-phosphoshikimate</name>
        <dbReference type="ChEBI" id="CHEBI:145989"/>
    </ligand>
</feature>
<name>A0A150LA88_9BACI</name>
<dbReference type="GO" id="GO:0009073">
    <property type="term" value="P:aromatic amino acid family biosynthetic process"/>
    <property type="evidence" value="ECO:0007669"/>
    <property type="project" value="UniProtKB-KW"/>
</dbReference>
<feature type="binding site" evidence="9">
    <location>
        <position position="187"/>
    </location>
    <ligand>
        <name>3-phosphoshikimate</name>
        <dbReference type="ChEBI" id="CHEBI:145989"/>
    </ligand>
</feature>
<dbReference type="GO" id="GO:0009423">
    <property type="term" value="P:chorismate biosynthetic process"/>
    <property type="evidence" value="ECO:0007669"/>
    <property type="project" value="UniProtKB-UniRule"/>
</dbReference>
<dbReference type="PANTHER" id="PTHR21090">
    <property type="entry name" value="AROM/DEHYDROQUINATE SYNTHASE"/>
    <property type="match status" value="1"/>
</dbReference>
<feature type="domain" description="Enolpyruvate transferase" evidence="10">
    <location>
        <begin position="30"/>
        <end position="443"/>
    </location>
</feature>
<feature type="binding site" evidence="9">
    <location>
        <position position="189"/>
    </location>
    <ligand>
        <name>3-phosphoshikimate</name>
        <dbReference type="ChEBI" id="CHEBI:145989"/>
    </ligand>
</feature>
<evidence type="ECO:0000256" key="4">
    <source>
        <dbReference type="ARBA" id="ARBA00022490"/>
    </source>
</evidence>
<feature type="binding site" evidence="9">
    <location>
        <position position="47"/>
    </location>
    <ligand>
        <name>3-phosphoshikimate</name>
        <dbReference type="ChEBI" id="CHEBI:145989"/>
    </ligand>
</feature>
<evidence type="ECO:0000256" key="1">
    <source>
        <dbReference type="ARBA" id="ARBA00002174"/>
    </source>
</evidence>
<keyword evidence="7 9" id="KW-0057">Aromatic amino acid biosynthesis</keyword>
<feature type="binding site" evidence="9">
    <location>
        <position position="42"/>
    </location>
    <ligand>
        <name>phosphoenolpyruvate</name>
        <dbReference type="ChEBI" id="CHEBI:58702"/>
    </ligand>
</feature>
<dbReference type="InterPro" id="IPR006264">
    <property type="entry name" value="EPSP_synthase"/>
</dbReference>
<comment type="subcellular location">
    <subcellularLocation>
        <location evidence="9">Cytoplasm</location>
    </subcellularLocation>
</comment>
<dbReference type="InterPro" id="IPR036968">
    <property type="entry name" value="Enolpyruvate_Tfrase_sf"/>
</dbReference>
<dbReference type="InterPro" id="IPR023193">
    <property type="entry name" value="EPSP_synthase_CS"/>
</dbReference>
<feature type="binding site" evidence="9">
    <location>
        <position position="42"/>
    </location>
    <ligand>
        <name>3-phosphoshikimate</name>
        <dbReference type="ChEBI" id="CHEBI:145989"/>
    </ligand>
</feature>
<evidence type="ECO:0000256" key="9">
    <source>
        <dbReference type="HAMAP-Rule" id="MF_00210"/>
    </source>
</evidence>
<evidence type="ECO:0000256" key="2">
    <source>
        <dbReference type="ARBA" id="ARBA00004811"/>
    </source>
</evidence>
<dbReference type="GO" id="GO:0008652">
    <property type="term" value="P:amino acid biosynthetic process"/>
    <property type="evidence" value="ECO:0007669"/>
    <property type="project" value="UniProtKB-KW"/>
</dbReference>
<dbReference type="NCBIfam" id="TIGR01356">
    <property type="entry name" value="aroA"/>
    <property type="match status" value="1"/>
</dbReference>
<evidence type="ECO:0000259" key="10">
    <source>
        <dbReference type="Pfam" id="PF00275"/>
    </source>
</evidence>
<dbReference type="SUPFAM" id="SSF55205">
    <property type="entry name" value="EPT/RTPC-like"/>
    <property type="match status" value="1"/>
</dbReference>
<evidence type="ECO:0000256" key="7">
    <source>
        <dbReference type="ARBA" id="ARBA00023141"/>
    </source>
</evidence>
<evidence type="ECO:0000256" key="8">
    <source>
        <dbReference type="ARBA" id="ARBA00044633"/>
    </source>
</evidence>
<evidence type="ECO:0000256" key="5">
    <source>
        <dbReference type="ARBA" id="ARBA00022605"/>
    </source>
</evidence>
<feature type="binding site" evidence="9">
    <location>
        <position position="362"/>
    </location>
    <ligand>
        <name>3-phosphoshikimate</name>
        <dbReference type="ChEBI" id="CHEBI:145989"/>
    </ligand>
</feature>
<evidence type="ECO:0000256" key="6">
    <source>
        <dbReference type="ARBA" id="ARBA00022679"/>
    </source>
</evidence>
<keyword evidence="5 9" id="KW-0028">Amino-acid biosynthesis</keyword>
<dbReference type="HAMAP" id="MF_00210">
    <property type="entry name" value="EPSP_synth"/>
    <property type="match status" value="1"/>
</dbReference>
<dbReference type="EC" id="2.5.1.19" evidence="9"/>
<dbReference type="UniPathway" id="UPA00053">
    <property type="reaction ID" value="UER00089"/>
</dbReference>
<feature type="binding site" evidence="9">
    <location>
        <position position="366"/>
    </location>
    <ligand>
        <name>phosphoenolpyruvate</name>
        <dbReference type="ChEBI" id="CHEBI:58702"/>
    </ligand>
</feature>
<comment type="catalytic activity">
    <reaction evidence="8">
        <text>3-phosphoshikimate + phosphoenolpyruvate = 5-O-(1-carboxyvinyl)-3-phosphoshikimate + phosphate</text>
        <dbReference type="Rhea" id="RHEA:21256"/>
        <dbReference type="ChEBI" id="CHEBI:43474"/>
        <dbReference type="ChEBI" id="CHEBI:57701"/>
        <dbReference type="ChEBI" id="CHEBI:58702"/>
        <dbReference type="ChEBI" id="CHEBI:145989"/>
        <dbReference type="EC" id="2.5.1.19"/>
    </reaction>
    <physiologicalReaction direction="left-to-right" evidence="8">
        <dbReference type="Rhea" id="RHEA:21257"/>
    </physiologicalReaction>
</comment>
<dbReference type="Pfam" id="PF00275">
    <property type="entry name" value="EPSP_synthase"/>
    <property type="match status" value="1"/>
</dbReference>
<dbReference type="Gene3D" id="3.65.10.10">
    <property type="entry name" value="Enolpyruvate transferase domain"/>
    <property type="match status" value="2"/>
</dbReference>
<protein>
    <recommendedName>
        <fullName evidence="9">3-phosphoshikimate 1-carboxyvinyltransferase</fullName>
        <ecNumber evidence="9">2.5.1.19</ecNumber>
    </recommendedName>
    <alternativeName>
        <fullName evidence="9">5-enolpyruvylshikimate-3-phosphate synthase</fullName>
        <shortName evidence="9">EPSP synthase</shortName>
        <shortName evidence="9">EPSPS</shortName>
    </alternativeName>
</protein>
<dbReference type="InterPro" id="IPR013792">
    <property type="entry name" value="RNA3'P_cycl/enolpyr_Trfase_a/b"/>
</dbReference>
<comment type="function">
    <text evidence="1 9">Catalyzes the transfer of the enolpyruvyl moiety of phosphoenolpyruvate (PEP) to the 5-hydroxyl of shikimate-3-phosphate (S3P) to produce enolpyruvyl shikimate-3-phosphate and inorganic phosphate.</text>
</comment>
<dbReference type="GO" id="GO:0003866">
    <property type="term" value="F:3-phosphoshikimate 1-carboxyvinyltransferase activity"/>
    <property type="evidence" value="ECO:0007669"/>
    <property type="project" value="UniProtKB-UniRule"/>
</dbReference>
<dbReference type="PROSITE" id="PS00885">
    <property type="entry name" value="EPSP_SYNTHASE_2"/>
    <property type="match status" value="1"/>
</dbReference>
<dbReference type="PROSITE" id="PS00104">
    <property type="entry name" value="EPSP_SYNTHASE_1"/>
    <property type="match status" value="1"/>
</dbReference>
<organism evidence="11 12">
    <name type="scientific">Heyndrickxia sporothermodurans</name>
    <dbReference type="NCBI Taxonomy" id="46224"/>
    <lineage>
        <taxon>Bacteria</taxon>
        <taxon>Bacillati</taxon>
        <taxon>Bacillota</taxon>
        <taxon>Bacilli</taxon>
        <taxon>Bacillales</taxon>
        <taxon>Bacillaceae</taxon>
        <taxon>Heyndrickxia</taxon>
    </lineage>
</organism>
<accession>A0A150LA88</accession>
<dbReference type="FunFam" id="3.65.10.10:FF:000006">
    <property type="entry name" value="3-phosphoshikimate 1-carboxyvinyltransferase"/>
    <property type="match status" value="1"/>
</dbReference>
<feature type="active site" description="Proton acceptor" evidence="9">
    <location>
        <position position="335"/>
    </location>
</feature>
<keyword evidence="6 9" id="KW-0808">Transferase</keyword>
<evidence type="ECO:0000313" key="12">
    <source>
        <dbReference type="Proteomes" id="UP000075666"/>
    </source>
</evidence>
<comment type="caution">
    <text evidence="11">The sequence shown here is derived from an EMBL/GenBank/DDBJ whole genome shotgun (WGS) entry which is preliminary data.</text>
</comment>
<sequence length="450" mass="48900">MNYLSNKLKKIEIKVMKNEMSVTELHPANKGLKGTIKVPGDKSISHRAIMFGAIANGVTIVRNFLQGADCRSTIECFRKLGVKIEESIDEIRIYGTGFDGLIEPVDILDVGNSGTTTRLILGLLAGRPFHTVIIGDESIAKRPMHRVTQPLQEMGAIIQGRNQGNYTPLSIVGGQLKPIQYEMPVASAQVKSALLLAALQIDGETTIIEPVSTRDHTERMIKQFGGKIKLEQHTIKITGKQELHGAKIDVPGDISSAAFFMVAAALINNSEVVLENVGLNPTRIGIIEVLKEMGGDIHIEENCDQTYEPVGNITVKTSNLKGIEIGGDLIPRLIDELPIIALLATQAEGTTIIKNAEELKVKETNRIDTVVKELKTLGADIEATNDGMIIKGKVQLNGGHVHSHGDHRIGMMLGIASLISKDTVHLEGTDAINVSYPTFFEDLHQLLATK</sequence>
<feature type="binding site" evidence="9">
    <location>
        <position position="114"/>
    </location>
    <ligand>
        <name>phosphoenolpyruvate</name>
        <dbReference type="ChEBI" id="CHEBI:58702"/>
    </ligand>
</feature>
<feature type="binding site" evidence="9">
    <location>
        <position position="142"/>
    </location>
    <ligand>
        <name>phosphoenolpyruvate</name>
        <dbReference type="ChEBI" id="CHEBI:58702"/>
    </ligand>
</feature>
<feature type="binding site" evidence="9">
    <location>
        <position position="189"/>
    </location>
    <ligand>
        <name>phosphoenolpyruvate</name>
        <dbReference type="ChEBI" id="CHEBI:58702"/>
    </ligand>
</feature>
<dbReference type="AlphaFoldDB" id="A0A150LA88"/>
<evidence type="ECO:0000313" key="11">
    <source>
        <dbReference type="EMBL" id="KYD09261.1"/>
    </source>
</evidence>
<comment type="subunit">
    <text evidence="9">Monomer.</text>
</comment>
<feature type="binding site" evidence="9">
    <location>
        <position position="43"/>
    </location>
    <ligand>
        <name>3-phosphoshikimate</name>
        <dbReference type="ChEBI" id="CHEBI:145989"/>
    </ligand>
</feature>